<feature type="compositionally biased region" description="Basic and acidic residues" evidence="1">
    <location>
        <begin position="512"/>
        <end position="523"/>
    </location>
</feature>
<dbReference type="Gene3D" id="3.40.50.410">
    <property type="entry name" value="von Willebrand factor, type A domain"/>
    <property type="match status" value="1"/>
</dbReference>
<protein>
    <submittedName>
        <fullName evidence="4">von Willebrand domain-containing protein</fullName>
    </submittedName>
</protein>
<organism evidence="4 5">
    <name type="scientific">Ascosphaera apis ARSEF 7405</name>
    <dbReference type="NCBI Taxonomy" id="392613"/>
    <lineage>
        <taxon>Eukaryota</taxon>
        <taxon>Fungi</taxon>
        <taxon>Dikarya</taxon>
        <taxon>Ascomycota</taxon>
        <taxon>Pezizomycotina</taxon>
        <taxon>Eurotiomycetes</taxon>
        <taxon>Eurotiomycetidae</taxon>
        <taxon>Onygenales</taxon>
        <taxon>Ascosphaeraceae</taxon>
        <taxon>Ascosphaera</taxon>
    </lineage>
</organism>
<dbReference type="SUPFAM" id="SSF53300">
    <property type="entry name" value="vWA-like"/>
    <property type="match status" value="1"/>
</dbReference>
<dbReference type="PANTHER" id="PTHR45737:SF6">
    <property type="entry name" value="VON WILLEBRAND FACTOR A DOMAIN-CONTAINING PROTEIN 5A"/>
    <property type="match status" value="1"/>
</dbReference>
<feature type="region of interest" description="Disordered" evidence="1">
    <location>
        <begin position="512"/>
        <end position="541"/>
    </location>
</feature>
<reference evidence="4 5" key="1">
    <citation type="journal article" date="2016" name="Genome Biol. Evol.">
        <title>Divergent and convergent evolution of fungal pathogenicity.</title>
        <authorList>
            <person name="Shang Y."/>
            <person name="Xiao G."/>
            <person name="Zheng P."/>
            <person name="Cen K."/>
            <person name="Zhan S."/>
            <person name="Wang C."/>
        </authorList>
    </citation>
    <scope>NUCLEOTIDE SEQUENCE [LARGE SCALE GENOMIC DNA]</scope>
    <source>
        <strain evidence="4 5">ARSEF 7405</strain>
    </source>
</reference>
<dbReference type="PROSITE" id="PS51468">
    <property type="entry name" value="VIT"/>
    <property type="match status" value="1"/>
</dbReference>
<dbReference type="VEuPathDB" id="FungiDB:AAP_04488"/>
<evidence type="ECO:0000313" key="4">
    <source>
        <dbReference type="EMBL" id="KZZ89341.1"/>
    </source>
</evidence>
<feature type="domain" description="VWFA" evidence="2">
    <location>
        <begin position="292"/>
        <end position="469"/>
    </location>
</feature>
<dbReference type="AlphaFoldDB" id="A0A167WVZ9"/>
<dbReference type="EMBL" id="AZGZ01000021">
    <property type="protein sequence ID" value="KZZ89341.1"/>
    <property type="molecule type" value="Genomic_DNA"/>
</dbReference>
<evidence type="ECO:0000259" key="2">
    <source>
        <dbReference type="PROSITE" id="PS50234"/>
    </source>
</evidence>
<dbReference type="SMART" id="SM00609">
    <property type="entry name" value="VIT"/>
    <property type="match status" value="1"/>
</dbReference>
<dbReference type="Pfam" id="PF08487">
    <property type="entry name" value="VIT"/>
    <property type="match status" value="1"/>
</dbReference>
<dbReference type="Proteomes" id="UP000242877">
    <property type="component" value="Unassembled WGS sequence"/>
</dbReference>
<dbReference type="PROSITE" id="PS50234">
    <property type="entry name" value="VWFA"/>
    <property type="match status" value="1"/>
</dbReference>
<dbReference type="InterPro" id="IPR002035">
    <property type="entry name" value="VWF_A"/>
</dbReference>
<gene>
    <name evidence="4" type="ORF">AAP_04488</name>
</gene>
<dbReference type="SMART" id="SM00327">
    <property type="entry name" value="VWA"/>
    <property type="match status" value="1"/>
</dbReference>
<accession>A0A167WVZ9</accession>
<feature type="domain" description="VIT" evidence="3">
    <location>
        <begin position="10"/>
        <end position="141"/>
    </location>
</feature>
<dbReference type="Pfam" id="PF13768">
    <property type="entry name" value="VWA_3"/>
    <property type="match status" value="1"/>
</dbReference>
<sequence>MSSMVYSGCWCLVPCDTGHRKEYLPYADIKIHTSVLGTASRTRVTQTYYNSKSTTITNLTYTFPIFDGACIVSFNCYMDGKVIKGVLKERGAARTAYDEARNRGESAALLEQHELASDTFTTSIGTLQAGSRVVIELQYLLELQNDMQEDGIRITIPNQIAPRYSDDIILQEGFCTNQHSLIDKSSTEITIDISMDQNSVIQCIQSKGTHPISIALGRISTSTIEEHQPNLASAYLKLEGDSALGDDIVLVIKVKDQGNPTAFLEHHSPIPGQRAVMATFVPRINMTPAQPEIVFAIDRSGSMRHNIQTLRKALKVFLKSLPLGIKFNICGFGSHFSFLWDESRTYDEATLREAEMYVSTIRSDMGGTQILRPLQAIVEKRLKDLCLDVLLLTDGEVWDQPSLFSFINGATSSQPSVRFFSLGIGATVSHSLIQGVARAGRGFAQTVTLKEDLDIKVMRMLKGALTEHINDLHAEIEFDAQPLGGTGDDDDFVIVDNSICFEQEASDRIGNQHEATPHHDSHSSEGVATYDAPSSELPHLQRPPVLQVPYNIPGMFPFTRITMYMLLSPESTGRNPIGINIKGTSPSHELHIPISTTVHGTTINQLAVRRLILDLEESRGWMFDAGADSHEQVADLHPSRLSDLVKKESVEMGMTFGVASKFCSFVAVQDSSGEKTSNQSQCGPKEGVAEKDHGILGMESLRIEYQKSHGSQVSASSTTLNPRLLGACLTARAIPKKKKVHCTNPHLTNDADAGLENSIDYSPRGRTHALIEIQSFNGSWRWDSEIFDLTGQEKSRMQSIFDQNQLGGYFNSEAQNCFATLLVISYLEAQCADEKEVWELIAEKARRWLRHKVDNPDRERSIQEQLDFVIANLQA</sequence>
<proteinExistence type="predicted"/>
<dbReference type="InterPro" id="IPR036465">
    <property type="entry name" value="vWFA_dom_sf"/>
</dbReference>
<name>A0A167WVZ9_9EURO</name>
<dbReference type="InterPro" id="IPR013694">
    <property type="entry name" value="VIT"/>
</dbReference>
<keyword evidence="5" id="KW-1185">Reference proteome</keyword>
<evidence type="ECO:0000259" key="3">
    <source>
        <dbReference type="PROSITE" id="PS51468"/>
    </source>
</evidence>
<dbReference type="OrthoDB" id="1729737at2759"/>
<comment type="caution">
    <text evidence="4">The sequence shown here is derived from an EMBL/GenBank/DDBJ whole genome shotgun (WGS) entry which is preliminary data.</text>
</comment>
<evidence type="ECO:0000313" key="5">
    <source>
        <dbReference type="Proteomes" id="UP000242877"/>
    </source>
</evidence>
<evidence type="ECO:0000256" key="1">
    <source>
        <dbReference type="SAM" id="MobiDB-lite"/>
    </source>
</evidence>
<dbReference type="PANTHER" id="PTHR45737">
    <property type="entry name" value="VON WILLEBRAND FACTOR A DOMAIN-CONTAINING PROTEIN 5A"/>
    <property type="match status" value="1"/>
</dbReference>